<dbReference type="SMART" id="SM00233">
    <property type="entry name" value="PH"/>
    <property type="match status" value="1"/>
</dbReference>
<dbReference type="EMBL" id="KQ087187">
    <property type="protein sequence ID" value="KLT44407.1"/>
    <property type="molecule type" value="Genomic_DNA"/>
</dbReference>
<dbReference type="Proteomes" id="UP000053611">
    <property type="component" value="Unassembled WGS sequence"/>
</dbReference>
<dbReference type="SUPFAM" id="SSF50729">
    <property type="entry name" value="PH domain-like"/>
    <property type="match status" value="1"/>
</dbReference>
<reference evidence="3 4" key="1">
    <citation type="submission" date="2015-03" db="EMBL/GenBank/DDBJ databases">
        <title>Genomics and transcriptomics of the oil-accumulating basidiomycete yeast T. oleaginosus allow insights into substrate utilization and the diverse evolutionary trajectories of mating systems in fungi.</title>
        <authorList>
            <consortium name="DOE Joint Genome Institute"/>
            <person name="Kourist R."/>
            <person name="Kracht O."/>
            <person name="Bracharz F."/>
            <person name="Lipzen A."/>
            <person name="Nolan M."/>
            <person name="Ohm R."/>
            <person name="Grigoriev I."/>
            <person name="Sun S."/>
            <person name="Heitman J."/>
            <person name="Bruck T."/>
            <person name="Nowrousian M."/>
        </authorList>
    </citation>
    <scope>NUCLEOTIDE SEQUENCE [LARGE SCALE GENOMIC DNA]</scope>
    <source>
        <strain evidence="3 4">IBC0246</strain>
    </source>
</reference>
<feature type="compositionally biased region" description="Polar residues" evidence="1">
    <location>
        <begin position="430"/>
        <end position="445"/>
    </location>
</feature>
<feature type="domain" description="PH" evidence="2">
    <location>
        <begin position="604"/>
        <end position="832"/>
    </location>
</feature>
<name>A0A0J0XTL2_9TREE</name>
<feature type="region of interest" description="Disordered" evidence="1">
    <location>
        <begin position="844"/>
        <end position="883"/>
    </location>
</feature>
<dbReference type="AlphaFoldDB" id="A0A0J0XTL2"/>
<dbReference type="PANTHER" id="PTHR37283:SF1">
    <property type="entry name" value="PH DOMAIN-CONTAINING PROTEIN YHR131C"/>
    <property type="match status" value="1"/>
</dbReference>
<feature type="region of interest" description="Disordered" evidence="1">
    <location>
        <begin position="720"/>
        <end position="760"/>
    </location>
</feature>
<feature type="compositionally biased region" description="Low complexity" evidence="1">
    <location>
        <begin position="89"/>
        <end position="102"/>
    </location>
</feature>
<feature type="compositionally biased region" description="Low complexity" evidence="1">
    <location>
        <begin position="751"/>
        <end position="760"/>
    </location>
</feature>
<evidence type="ECO:0000313" key="3">
    <source>
        <dbReference type="EMBL" id="KLT44407.1"/>
    </source>
</evidence>
<evidence type="ECO:0000256" key="1">
    <source>
        <dbReference type="SAM" id="MobiDB-lite"/>
    </source>
</evidence>
<feature type="compositionally biased region" description="Polar residues" evidence="1">
    <location>
        <begin position="462"/>
        <end position="480"/>
    </location>
</feature>
<proteinExistence type="predicted"/>
<accession>A0A0J0XTL2</accession>
<dbReference type="PANTHER" id="PTHR37283">
    <property type="entry name" value="PH DOMAIN-CONTAINING PROTEIN YHR131C"/>
    <property type="match status" value="1"/>
</dbReference>
<feature type="compositionally biased region" description="Polar residues" evidence="1">
    <location>
        <begin position="400"/>
        <end position="410"/>
    </location>
</feature>
<evidence type="ECO:0000313" key="4">
    <source>
        <dbReference type="Proteomes" id="UP000053611"/>
    </source>
</evidence>
<feature type="region of interest" description="Disordered" evidence="1">
    <location>
        <begin position="46"/>
        <end position="201"/>
    </location>
</feature>
<feature type="compositionally biased region" description="Low complexity" evidence="1">
    <location>
        <begin position="861"/>
        <end position="870"/>
    </location>
</feature>
<dbReference type="RefSeq" id="XP_018280898.1">
    <property type="nucleotide sequence ID" value="XM_018425942.1"/>
</dbReference>
<gene>
    <name evidence="3" type="ORF">CC85DRAFT_311184</name>
</gene>
<keyword evidence="4" id="KW-1185">Reference proteome</keyword>
<dbReference type="GeneID" id="28986545"/>
<feature type="compositionally biased region" description="Basic residues" evidence="1">
    <location>
        <begin position="1"/>
        <end position="11"/>
    </location>
</feature>
<dbReference type="PROSITE" id="PS50003">
    <property type="entry name" value="PH_DOMAIN"/>
    <property type="match status" value="1"/>
</dbReference>
<feature type="compositionally biased region" description="Basic and acidic residues" evidence="1">
    <location>
        <begin position="309"/>
        <end position="320"/>
    </location>
</feature>
<dbReference type="STRING" id="879819.A0A0J0XTL2"/>
<feature type="region of interest" description="Disordered" evidence="1">
    <location>
        <begin position="1"/>
        <end position="28"/>
    </location>
</feature>
<dbReference type="OrthoDB" id="5865767at2759"/>
<feature type="compositionally biased region" description="Low complexity" evidence="1">
    <location>
        <begin position="15"/>
        <end position="26"/>
    </location>
</feature>
<feature type="compositionally biased region" description="Polar residues" evidence="1">
    <location>
        <begin position="167"/>
        <end position="179"/>
    </location>
</feature>
<feature type="region of interest" description="Disordered" evidence="1">
    <location>
        <begin position="279"/>
        <end position="592"/>
    </location>
</feature>
<feature type="compositionally biased region" description="Polar residues" evidence="1">
    <location>
        <begin position="286"/>
        <end position="295"/>
    </location>
</feature>
<organism evidence="3 4">
    <name type="scientific">Cutaneotrichosporon oleaginosum</name>
    <dbReference type="NCBI Taxonomy" id="879819"/>
    <lineage>
        <taxon>Eukaryota</taxon>
        <taxon>Fungi</taxon>
        <taxon>Dikarya</taxon>
        <taxon>Basidiomycota</taxon>
        <taxon>Agaricomycotina</taxon>
        <taxon>Tremellomycetes</taxon>
        <taxon>Trichosporonales</taxon>
        <taxon>Trichosporonaceae</taxon>
        <taxon>Cutaneotrichosporon</taxon>
    </lineage>
</organism>
<dbReference type="InterPro" id="IPR011993">
    <property type="entry name" value="PH-like_dom_sf"/>
</dbReference>
<sequence>MPSLFRQKRRSTISTPGATTPLGTPPNVEVTVEPLALHKLRTLLHRGSRLSLRLGGDDSRPQSVRLPTPDPAKAHSEPPALAHKPDSGSASTTPPSELTPLSEPEPEAVVHNPTTTMLADNHTHPEPRFACPATPPQNPASLTPSPATTRPPKATSAPSPTRPPLTIDTNVASPSSSPFHTPHASAPPSPELHFATPEPSSPAYDARIGSDAVALAMARRRSSAVSAMSAVSAHSVGSPLRMAAILHSPPMPIPIARLPSLNGGGCSPGWGALALQGGPHSPALSRVNSRASTSGGFPFPHLATPSRNNSKELTDAEVRRATKTMPVMLRVPSHQPPVEPEEEEEEDDEDDSADGHGGTAPPLAQAPPPAQSAYVNRSGRNLVMDPVTEESRSGTPLPGSRTTSSLGSPPSQRPHGFFDHDRLPSGPDDTPSSLGLHSVQSSGTSHPEVEDDASSLEGDSLDSASVDDNASGSVALTSIATPSPATPPSAPRRPVLYTQTSQSMINLSTPHAERTVAPATESPEALQTVDELPTTTPALDRDWAHPPTTPWGVTSPPPLKRRLSAGDADPAPPRYESVRMGRDGPAVRPREEEGCERLPPYWCGVHIEGTLSRKMEFVQPGVQARDRGWKKHYFVLHGTALFVYKFDPTKVPLRMGEPYLTADETESQEYLHVHLAPDHHRASVSTPNPVQAIKQARRATVGQEGAPRINVIATAISNARRGTIGSSTPPRREGAGGKDPTLFEIPKRRQSSSADSVASSTASAPIASHMPFAHNQLLHVYSMHGAESGLAADYKKRLHCVRVRAEGQQFMLQTDTARQCVQWIEAFQASTNVAMDLDTRPMPVQQTLPRRRRRRRVQTEPAAPAAAAAAETSAPFSDTPEGNIAAVIAAERAETKRERMLAEDQQAEADGRFRT</sequence>
<feature type="compositionally biased region" description="Acidic residues" evidence="1">
    <location>
        <begin position="339"/>
        <end position="352"/>
    </location>
</feature>
<dbReference type="InterPro" id="IPR001849">
    <property type="entry name" value="PH_domain"/>
</dbReference>
<evidence type="ECO:0000259" key="2">
    <source>
        <dbReference type="PROSITE" id="PS50003"/>
    </source>
</evidence>
<feature type="compositionally biased region" description="Polar residues" evidence="1">
    <location>
        <begin position="139"/>
        <end position="148"/>
    </location>
</feature>
<protein>
    <recommendedName>
        <fullName evidence="2">PH domain-containing protein</fullName>
    </recommendedName>
</protein>
<dbReference type="Gene3D" id="2.30.29.30">
    <property type="entry name" value="Pleckstrin-homology domain (PH domain)/Phosphotyrosine-binding domain (PTB)"/>
    <property type="match status" value="1"/>
</dbReference>
<feature type="compositionally biased region" description="Polar residues" evidence="1">
    <location>
        <begin position="497"/>
        <end position="509"/>
    </location>
</feature>